<name>A0ABR0BH48_PURLI</name>
<evidence type="ECO:0000313" key="2">
    <source>
        <dbReference type="EMBL" id="KAK4077276.1"/>
    </source>
</evidence>
<organism evidence="2 3">
    <name type="scientific">Purpureocillium lilacinum</name>
    <name type="common">Paecilomyces lilacinus</name>
    <dbReference type="NCBI Taxonomy" id="33203"/>
    <lineage>
        <taxon>Eukaryota</taxon>
        <taxon>Fungi</taxon>
        <taxon>Dikarya</taxon>
        <taxon>Ascomycota</taxon>
        <taxon>Pezizomycotina</taxon>
        <taxon>Sordariomycetes</taxon>
        <taxon>Hypocreomycetidae</taxon>
        <taxon>Hypocreales</taxon>
        <taxon>Ophiocordycipitaceae</taxon>
        <taxon>Purpureocillium</taxon>
    </lineage>
</organism>
<proteinExistence type="predicted"/>
<gene>
    <name evidence="2" type="ORF">Purlil1_12360</name>
</gene>
<sequence length="152" mass="16430">MSGSTKTALSTSPVQAEATTTFRRQYSRAGNNAKPDSNKGAPRRQSHYTGPRKASSHSCGGWTLEQGREPRVPANSQRRSGLVPDEPPPIVHMYAVHPVDHGLLSQWDDASFRAPNGTCGTPTFAMLGSEERRGNIHSVNIVTTFGEGHYSA</sequence>
<comment type="caution">
    <text evidence="2">The sequence shown here is derived from an EMBL/GenBank/DDBJ whole genome shotgun (WGS) entry which is preliminary data.</text>
</comment>
<keyword evidence="3" id="KW-1185">Reference proteome</keyword>
<dbReference type="EMBL" id="JAWRVI010000100">
    <property type="protein sequence ID" value="KAK4077276.1"/>
    <property type="molecule type" value="Genomic_DNA"/>
</dbReference>
<accession>A0ABR0BH48</accession>
<evidence type="ECO:0000256" key="1">
    <source>
        <dbReference type="SAM" id="MobiDB-lite"/>
    </source>
</evidence>
<protein>
    <submittedName>
        <fullName evidence="2">Uncharacterized protein</fullName>
    </submittedName>
</protein>
<feature type="compositionally biased region" description="Polar residues" evidence="1">
    <location>
        <begin position="1"/>
        <end position="30"/>
    </location>
</feature>
<feature type="region of interest" description="Disordered" evidence="1">
    <location>
        <begin position="1"/>
        <end position="87"/>
    </location>
</feature>
<evidence type="ECO:0000313" key="3">
    <source>
        <dbReference type="Proteomes" id="UP001287286"/>
    </source>
</evidence>
<reference evidence="2 3" key="1">
    <citation type="journal article" date="2024" name="Microbiol. Resour. Announc.">
        <title>Genome annotations for the ascomycete fungi Trichoderma harzianum, Trichoderma aggressivum, and Purpureocillium lilacinum.</title>
        <authorList>
            <person name="Beijen E.P.W."/>
            <person name="Ohm R.A."/>
        </authorList>
    </citation>
    <scope>NUCLEOTIDE SEQUENCE [LARGE SCALE GENOMIC DNA]</scope>
    <source>
        <strain evidence="2 3">CBS 150709</strain>
    </source>
</reference>
<dbReference type="Proteomes" id="UP001287286">
    <property type="component" value="Unassembled WGS sequence"/>
</dbReference>